<evidence type="ECO:0000313" key="6">
    <source>
        <dbReference type="EMBL" id="SER55435.1"/>
    </source>
</evidence>
<feature type="domain" description="HTH lysR-type" evidence="5">
    <location>
        <begin position="5"/>
        <end position="62"/>
    </location>
</feature>
<dbReference type="AlphaFoldDB" id="A0A1H9Q5M4"/>
<dbReference type="SUPFAM" id="SSF46785">
    <property type="entry name" value="Winged helix' DNA-binding domain"/>
    <property type="match status" value="1"/>
</dbReference>
<evidence type="ECO:0000256" key="1">
    <source>
        <dbReference type="ARBA" id="ARBA00009437"/>
    </source>
</evidence>
<evidence type="ECO:0000256" key="4">
    <source>
        <dbReference type="ARBA" id="ARBA00023163"/>
    </source>
</evidence>
<dbReference type="PROSITE" id="PS50931">
    <property type="entry name" value="HTH_LYSR"/>
    <property type="match status" value="1"/>
</dbReference>
<keyword evidence="4" id="KW-0804">Transcription</keyword>
<evidence type="ECO:0000313" key="7">
    <source>
        <dbReference type="Proteomes" id="UP000198815"/>
    </source>
</evidence>
<proteinExistence type="inferred from homology"/>
<sequence>MSIHIDPRRLAILLAVQREGGIVAAADALRLSPSAVSQQLARLESETGLRVVERTPHGALITPAGAVLVAGAERIETELADMVRALHPFTGTVTGSVMMGSFQSLMGALLLRFRHQLAAVLPGVDLRLAEVDEPQGMAELRSGQLDLLCIERDARPGRAPRGYTDTPFYDEPWVLVTPPGAPRINSPRDLASLVWLRQPEGTAGDQAMQRITAPLGRAQYSDYRYTSYSVAVAMISDGMGATVMPQLALVDAQRGHVQVTPMPELGVRRLFVRHRTRLAATEPAVSQLIDQLIGWAATALDPQGAPTSSADPDHRR</sequence>
<dbReference type="InterPro" id="IPR036390">
    <property type="entry name" value="WH_DNA-bd_sf"/>
</dbReference>
<dbReference type="InterPro" id="IPR005119">
    <property type="entry name" value="LysR_subst-bd"/>
</dbReference>
<comment type="similarity">
    <text evidence="1">Belongs to the LysR transcriptional regulatory family.</text>
</comment>
<dbReference type="EMBL" id="FOGZ01000002">
    <property type="protein sequence ID" value="SER55435.1"/>
    <property type="molecule type" value="Genomic_DNA"/>
</dbReference>
<dbReference type="STRING" id="64702.SAMN05443377_102130"/>
<dbReference type="OrthoDB" id="3724202at2"/>
<keyword evidence="7" id="KW-1185">Reference proteome</keyword>
<gene>
    <name evidence="6" type="ORF">SAMN05443377_102130</name>
</gene>
<dbReference type="Pfam" id="PF03466">
    <property type="entry name" value="LysR_substrate"/>
    <property type="match status" value="1"/>
</dbReference>
<dbReference type="Gene3D" id="1.10.10.10">
    <property type="entry name" value="Winged helix-like DNA-binding domain superfamily/Winged helix DNA-binding domain"/>
    <property type="match status" value="1"/>
</dbReference>
<dbReference type="GO" id="GO:0003677">
    <property type="term" value="F:DNA binding"/>
    <property type="evidence" value="ECO:0007669"/>
    <property type="project" value="UniProtKB-KW"/>
</dbReference>
<evidence type="ECO:0000259" key="5">
    <source>
        <dbReference type="PROSITE" id="PS50931"/>
    </source>
</evidence>
<dbReference type="InterPro" id="IPR036388">
    <property type="entry name" value="WH-like_DNA-bd_sf"/>
</dbReference>
<keyword evidence="2" id="KW-0805">Transcription regulation</keyword>
<evidence type="ECO:0000256" key="2">
    <source>
        <dbReference type="ARBA" id="ARBA00023015"/>
    </source>
</evidence>
<reference evidence="6 7" key="1">
    <citation type="submission" date="2016-10" db="EMBL/GenBank/DDBJ databases">
        <authorList>
            <person name="de Groot N.N."/>
        </authorList>
    </citation>
    <scope>NUCLEOTIDE SEQUENCE [LARGE SCALE GENOMIC DNA]</scope>
    <source>
        <strain evidence="6 7">DSM 16859</strain>
    </source>
</reference>
<dbReference type="GO" id="GO:0003700">
    <property type="term" value="F:DNA-binding transcription factor activity"/>
    <property type="evidence" value="ECO:0007669"/>
    <property type="project" value="InterPro"/>
</dbReference>
<dbReference type="Gene3D" id="3.40.190.10">
    <property type="entry name" value="Periplasmic binding protein-like II"/>
    <property type="match status" value="2"/>
</dbReference>
<evidence type="ECO:0000256" key="3">
    <source>
        <dbReference type="ARBA" id="ARBA00023125"/>
    </source>
</evidence>
<dbReference type="PANTHER" id="PTHR30419">
    <property type="entry name" value="HTH-TYPE TRANSCRIPTIONAL REGULATOR YBHD"/>
    <property type="match status" value="1"/>
</dbReference>
<dbReference type="InterPro" id="IPR000847">
    <property type="entry name" value="LysR_HTH_N"/>
</dbReference>
<dbReference type="CDD" id="cd00090">
    <property type="entry name" value="HTH_ARSR"/>
    <property type="match status" value="1"/>
</dbReference>
<dbReference type="InterPro" id="IPR011991">
    <property type="entry name" value="ArsR-like_HTH"/>
</dbReference>
<dbReference type="SUPFAM" id="SSF53850">
    <property type="entry name" value="Periplasmic binding protein-like II"/>
    <property type="match status" value="1"/>
</dbReference>
<dbReference type="Pfam" id="PF00126">
    <property type="entry name" value="HTH_1"/>
    <property type="match status" value="1"/>
</dbReference>
<protein>
    <submittedName>
        <fullName evidence="6">DNA-binding transcriptional regulator, LysR family</fullName>
    </submittedName>
</protein>
<name>A0A1H9Q5M4_9ACTN</name>
<dbReference type="InterPro" id="IPR050950">
    <property type="entry name" value="HTH-type_LysR_regulators"/>
</dbReference>
<dbReference type="Proteomes" id="UP000198815">
    <property type="component" value="Unassembled WGS sequence"/>
</dbReference>
<accession>A0A1H9Q5M4</accession>
<dbReference type="GO" id="GO:0005829">
    <property type="term" value="C:cytosol"/>
    <property type="evidence" value="ECO:0007669"/>
    <property type="project" value="TreeGrafter"/>
</dbReference>
<organism evidence="6 7">
    <name type="scientific">Propionibacterium cyclohexanicum</name>
    <dbReference type="NCBI Taxonomy" id="64702"/>
    <lineage>
        <taxon>Bacteria</taxon>
        <taxon>Bacillati</taxon>
        <taxon>Actinomycetota</taxon>
        <taxon>Actinomycetes</taxon>
        <taxon>Propionibacteriales</taxon>
        <taxon>Propionibacteriaceae</taxon>
        <taxon>Propionibacterium</taxon>
    </lineage>
</organism>
<dbReference type="RefSeq" id="WP_143052775.1">
    <property type="nucleotide sequence ID" value="NZ_FOGZ01000002.1"/>
</dbReference>
<keyword evidence="3 6" id="KW-0238">DNA-binding</keyword>